<dbReference type="PANTHER" id="PTHR47947">
    <property type="entry name" value="CYTOCHROME P450 82C3-RELATED"/>
    <property type="match status" value="1"/>
</dbReference>
<dbReference type="PRINTS" id="PR00385">
    <property type="entry name" value="P450"/>
</dbReference>
<dbReference type="Gene3D" id="1.10.630.10">
    <property type="entry name" value="Cytochrome P450"/>
    <property type="match status" value="1"/>
</dbReference>
<comment type="caution">
    <text evidence="9">The sequence shown here is derived from an EMBL/GenBank/DDBJ whole genome shotgun (WGS) entry which is preliminary data.</text>
</comment>
<keyword evidence="3 7" id="KW-0479">Metal-binding</keyword>
<reference evidence="9" key="1">
    <citation type="submission" date="2022-06" db="EMBL/GenBank/DDBJ databases">
        <title>Uncovering the hologenomic basis of an extraordinary plant invasion.</title>
        <authorList>
            <person name="Bieker V.C."/>
            <person name="Martin M.D."/>
            <person name="Gilbert T."/>
            <person name="Hodgins K."/>
            <person name="Battlay P."/>
            <person name="Petersen B."/>
            <person name="Wilson J."/>
        </authorList>
    </citation>
    <scope>NUCLEOTIDE SEQUENCE</scope>
    <source>
        <strain evidence="9">AA19_3_7</strain>
        <tissue evidence="9">Leaf</tissue>
    </source>
</reference>
<accession>A0AAD5G3E3</accession>
<dbReference type="GO" id="GO:0016705">
    <property type="term" value="F:oxidoreductase activity, acting on paired donors, with incorporation or reduction of molecular oxygen"/>
    <property type="evidence" value="ECO:0007669"/>
    <property type="project" value="InterPro"/>
</dbReference>
<evidence type="ECO:0000256" key="4">
    <source>
        <dbReference type="ARBA" id="ARBA00023002"/>
    </source>
</evidence>
<dbReference type="InterPro" id="IPR036396">
    <property type="entry name" value="Cyt_P450_sf"/>
</dbReference>
<comment type="cofactor">
    <cofactor evidence="1 7">
        <name>heme</name>
        <dbReference type="ChEBI" id="CHEBI:30413"/>
    </cofactor>
</comment>
<dbReference type="InterPro" id="IPR017972">
    <property type="entry name" value="Cyt_P450_CS"/>
</dbReference>
<feature type="binding site" description="axial binding residue" evidence="7">
    <location>
        <position position="455"/>
    </location>
    <ligand>
        <name>heme</name>
        <dbReference type="ChEBI" id="CHEBI:30413"/>
    </ligand>
    <ligandPart>
        <name>Fe</name>
        <dbReference type="ChEBI" id="CHEBI:18248"/>
    </ligandPart>
</feature>
<dbReference type="Pfam" id="PF00067">
    <property type="entry name" value="p450"/>
    <property type="match status" value="1"/>
</dbReference>
<evidence type="ECO:0000256" key="7">
    <source>
        <dbReference type="PIRSR" id="PIRSR602401-1"/>
    </source>
</evidence>
<dbReference type="FunFam" id="1.10.630.10:FF:000026">
    <property type="entry name" value="Cytochrome P450 82C4"/>
    <property type="match status" value="1"/>
</dbReference>
<gene>
    <name evidence="9" type="ORF">M8C21_008632</name>
</gene>
<dbReference type="GO" id="GO:0005506">
    <property type="term" value="F:iron ion binding"/>
    <property type="evidence" value="ECO:0007669"/>
    <property type="project" value="InterPro"/>
</dbReference>
<evidence type="ECO:0000313" key="10">
    <source>
        <dbReference type="Proteomes" id="UP001206925"/>
    </source>
</evidence>
<keyword evidence="4 8" id="KW-0560">Oxidoreductase</keyword>
<dbReference type="InterPro" id="IPR002401">
    <property type="entry name" value="Cyt_P450_E_grp-I"/>
</dbReference>
<evidence type="ECO:0000256" key="2">
    <source>
        <dbReference type="ARBA" id="ARBA00022617"/>
    </source>
</evidence>
<dbReference type="PROSITE" id="PS00086">
    <property type="entry name" value="CYTOCHROME_P450"/>
    <property type="match status" value="1"/>
</dbReference>
<keyword evidence="2 7" id="KW-0349">Heme</keyword>
<dbReference type="InterPro" id="IPR050651">
    <property type="entry name" value="Plant_Cytochrome_P450_Monoox"/>
</dbReference>
<evidence type="ECO:0000313" key="9">
    <source>
        <dbReference type="EMBL" id="KAI7726148.1"/>
    </source>
</evidence>
<organism evidence="9 10">
    <name type="scientific">Ambrosia artemisiifolia</name>
    <name type="common">Common ragweed</name>
    <dbReference type="NCBI Taxonomy" id="4212"/>
    <lineage>
        <taxon>Eukaryota</taxon>
        <taxon>Viridiplantae</taxon>
        <taxon>Streptophyta</taxon>
        <taxon>Embryophyta</taxon>
        <taxon>Tracheophyta</taxon>
        <taxon>Spermatophyta</taxon>
        <taxon>Magnoliopsida</taxon>
        <taxon>eudicotyledons</taxon>
        <taxon>Gunneridae</taxon>
        <taxon>Pentapetalae</taxon>
        <taxon>asterids</taxon>
        <taxon>campanulids</taxon>
        <taxon>Asterales</taxon>
        <taxon>Asteraceae</taxon>
        <taxon>Asteroideae</taxon>
        <taxon>Heliantheae alliance</taxon>
        <taxon>Heliantheae</taxon>
        <taxon>Ambrosia</taxon>
    </lineage>
</organism>
<comment type="similarity">
    <text evidence="8">Belongs to the cytochrome P450 family.</text>
</comment>
<sequence length="515" mass="58749">MEYFPQILTFSVLLLSFILYAYKTSKKMQEKSTKVAPEPSGAMPFVGHLHLLRGQAPMARILGNMADRCGPVYSLRLGSRRALVVSNWQVIKECFTTNERNFATRPNMAVGKYMNYDNAGFGASPYGPYWREIRKLVVSEIFTSQSVRKFNNVRVAEVRNSINELALLSQKNGDRACVKNMQNWFEHITFNTIIRIIAGKRFSNTINEEDSHVKEAITKLVYLSGLFVVSDFFPNLEWLDIGGHVKAMKQVAKDVDGVIGKWLNEHIEKRKECDDYKEGDFMDMMLSSLPKDAEMFGYERETIIKATINILMWSGSEAIAVTLTWALALLLNHPDILKVVQNELDIHVGREKWVEESDIKNLVHLQAVVKETLRMYPPGPLAAPHEAIEDCYIGGYHVAKGTRLIVNIWKLHRDPQVWSDPHQFRPERFLDKHSQLNYQGQNFEYIPFSTGRRMCPAAIYASHLIHLTLAWLLQGFDLSTPMGMPVDMTEGIGLALPKVKPLEVTITPRLSPELY</sequence>
<dbReference type="InterPro" id="IPR001128">
    <property type="entry name" value="Cyt_P450"/>
</dbReference>
<evidence type="ECO:0000256" key="8">
    <source>
        <dbReference type="RuleBase" id="RU000461"/>
    </source>
</evidence>
<protein>
    <submittedName>
        <fullName evidence="9">Uncharacterized protein</fullName>
    </submittedName>
</protein>
<evidence type="ECO:0000256" key="6">
    <source>
        <dbReference type="ARBA" id="ARBA00023033"/>
    </source>
</evidence>
<proteinExistence type="inferred from homology"/>
<dbReference type="EMBL" id="JAMZMK010011742">
    <property type="protein sequence ID" value="KAI7726148.1"/>
    <property type="molecule type" value="Genomic_DNA"/>
</dbReference>
<keyword evidence="6 8" id="KW-0503">Monooxygenase</keyword>
<dbReference type="AlphaFoldDB" id="A0AAD5G3E3"/>
<dbReference type="GO" id="GO:0020037">
    <property type="term" value="F:heme binding"/>
    <property type="evidence" value="ECO:0007669"/>
    <property type="project" value="InterPro"/>
</dbReference>
<dbReference type="PANTHER" id="PTHR47947:SF8">
    <property type="entry name" value="CYTOCHROME P450 82C4-LIKE"/>
    <property type="match status" value="1"/>
</dbReference>
<dbReference type="GO" id="GO:0004497">
    <property type="term" value="F:monooxygenase activity"/>
    <property type="evidence" value="ECO:0007669"/>
    <property type="project" value="UniProtKB-KW"/>
</dbReference>
<evidence type="ECO:0000256" key="3">
    <source>
        <dbReference type="ARBA" id="ARBA00022723"/>
    </source>
</evidence>
<dbReference type="GO" id="GO:0046246">
    <property type="term" value="P:terpene biosynthetic process"/>
    <property type="evidence" value="ECO:0007669"/>
    <property type="project" value="TreeGrafter"/>
</dbReference>
<keyword evidence="10" id="KW-1185">Reference proteome</keyword>
<evidence type="ECO:0000256" key="5">
    <source>
        <dbReference type="ARBA" id="ARBA00023004"/>
    </source>
</evidence>
<dbReference type="PRINTS" id="PR00463">
    <property type="entry name" value="EP450I"/>
</dbReference>
<dbReference type="SUPFAM" id="SSF48264">
    <property type="entry name" value="Cytochrome P450"/>
    <property type="match status" value="1"/>
</dbReference>
<dbReference type="Proteomes" id="UP001206925">
    <property type="component" value="Unassembled WGS sequence"/>
</dbReference>
<evidence type="ECO:0000256" key="1">
    <source>
        <dbReference type="ARBA" id="ARBA00001971"/>
    </source>
</evidence>
<keyword evidence="5 7" id="KW-0408">Iron</keyword>
<name>A0AAD5G3E3_AMBAR</name>